<dbReference type="Proteomes" id="UP000663864">
    <property type="component" value="Unassembled WGS sequence"/>
</dbReference>
<feature type="coiled-coil region" evidence="1">
    <location>
        <begin position="126"/>
        <end position="153"/>
    </location>
</feature>
<organism evidence="2 4">
    <name type="scientific">Rotaria sordida</name>
    <dbReference type="NCBI Taxonomy" id="392033"/>
    <lineage>
        <taxon>Eukaryota</taxon>
        <taxon>Metazoa</taxon>
        <taxon>Spiralia</taxon>
        <taxon>Gnathifera</taxon>
        <taxon>Rotifera</taxon>
        <taxon>Eurotatoria</taxon>
        <taxon>Bdelloidea</taxon>
        <taxon>Philodinida</taxon>
        <taxon>Philodinidae</taxon>
        <taxon>Rotaria</taxon>
    </lineage>
</organism>
<evidence type="ECO:0000313" key="4">
    <source>
        <dbReference type="Proteomes" id="UP000663864"/>
    </source>
</evidence>
<dbReference type="EMBL" id="CAJOBD010000019">
    <property type="protein sequence ID" value="CAF3537323.1"/>
    <property type="molecule type" value="Genomic_DNA"/>
</dbReference>
<evidence type="ECO:0000256" key="1">
    <source>
        <dbReference type="SAM" id="Coils"/>
    </source>
</evidence>
<dbReference type="AlphaFoldDB" id="A0A813WKM6"/>
<name>A0A813WKM6_9BILA</name>
<reference evidence="2" key="1">
    <citation type="submission" date="2021-02" db="EMBL/GenBank/DDBJ databases">
        <authorList>
            <person name="Nowell W R."/>
        </authorList>
    </citation>
    <scope>NUCLEOTIDE SEQUENCE</scope>
</reference>
<accession>A0A813WKM6</accession>
<evidence type="ECO:0000313" key="2">
    <source>
        <dbReference type="EMBL" id="CAF0857260.1"/>
    </source>
</evidence>
<protein>
    <submittedName>
        <fullName evidence="2">Uncharacterized protein</fullName>
    </submittedName>
</protein>
<dbReference type="EMBL" id="CAJNOT010000134">
    <property type="protein sequence ID" value="CAF0857260.1"/>
    <property type="molecule type" value="Genomic_DNA"/>
</dbReference>
<comment type="caution">
    <text evidence="2">The sequence shown here is derived from an EMBL/GenBank/DDBJ whole genome shotgun (WGS) entry which is preliminary data.</text>
</comment>
<evidence type="ECO:0000313" key="3">
    <source>
        <dbReference type="EMBL" id="CAF3537323.1"/>
    </source>
</evidence>
<dbReference type="Proteomes" id="UP000663836">
    <property type="component" value="Unassembled WGS sequence"/>
</dbReference>
<keyword evidence="1" id="KW-0175">Coiled coil</keyword>
<dbReference type="SUPFAM" id="SSF58100">
    <property type="entry name" value="Bacterial hemolysins"/>
    <property type="match status" value="1"/>
</dbReference>
<gene>
    <name evidence="3" type="ORF">JBS370_LOCUS676</name>
    <name evidence="2" type="ORF">ZHD862_LOCUS5189</name>
</gene>
<proteinExistence type="predicted"/>
<sequence>MSCEHPYCSYPIHSICTNHCHWSLCEKHINEHRKSLINEFEELLQDLINPTNELSNLMETKKQKFTTEQYKQLECLKQSYEKQINQIEQPLIIINKFKEQFDKISKHLIQIKTDEILLTHNDFQQIDILSKEINQYKNSLKDEEENRINVQQIPILYTQCPLTSLNIYGLLSSHNVPLCSPNKKIRDLFKHFHIYHHLTIHYAHELINAIRLNLDPIQTIIFPSNTKIITIDDKQICPLNNTPQESGIRSTPCTHMVTEKFLPVHLQIVHRLRSPQVKELIEKT</sequence>